<protein>
    <recommendedName>
        <fullName evidence="1">Segregation and condensation protein A</fullName>
    </recommendedName>
</protein>
<dbReference type="Gene3D" id="6.10.250.2410">
    <property type="match status" value="1"/>
</dbReference>
<organism evidence="2">
    <name type="scientific">uncultured Gemmatimonadaceae bacterium</name>
    <dbReference type="NCBI Taxonomy" id="246130"/>
    <lineage>
        <taxon>Bacteria</taxon>
        <taxon>Pseudomonadati</taxon>
        <taxon>Gemmatimonadota</taxon>
        <taxon>Gemmatimonadia</taxon>
        <taxon>Gemmatimonadales</taxon>
        <taxon>Gemmatimonadaceae</taxon>
        <taxon>environmental samples</taxon>
    </lineage>
</organism>
<proteinExistence type="predicted"/>
<name>A0A6J4LKQ1_9BACT</name>
<dbReference type="PANTHER" id="PTHR33969:SF2">
    <property type="entry name" value="SEGREGATION AND CONDENSATION PROTEIN A"/>
    <property type="match status" value="1"/>
</dbReference>
<dbReference type="InterPro" id="IPR003768">
    <property type="entry name" value="ScpA"/>
</dbReference>
<gene>
    <name evidence="2" type="ORF">AVDCRST_MAG11-2719</name>
</gene>
<accession>A0A6J4LKQ1</accession>
<dbReference type="AlphaFoldDB" id="A0A6J4LKQ1"/>
<reference evidence="2" key="1">
    <citation type="submission" date="2020-02" db="EMBL/GenBank/DDBJ databases">
        <authorList>
            <person name="Meier V. D."/>
        </authorList>
    </citation>
    <scope>NUCLEOTIDE SEQUENCE</scope>
    <source>
        <strain evidence="2">AVDCRST_MAG11</strain>
    </source>
</reference>
<sequence>MSGAPGGAAEARAGDGPPAAFLVDVPAFAGPLDLLLSLIRDEQVDIYDIPIARVATQFLARVHTLKLDEAADYLEMAARLLRIKAQLLLPRKDGDEPWEDPRAELVRRLLEYQQMREVADLLERLGEDRRNRFARAYVPDPPEAPEAPLALALSELLAAVDRVLRAARPPTVHTVVPRALDVAGAIDAVRAVLARRARARWRDVVAGDAEPWEVLSVLLALLEMAKLGELRVAQPAPFADVEITRDAASEAA</sequence>
<evidence type="ECO:0000313" key="2">
    <source>
        <dbReference type="EMBL" id="CAA9336165.1"/>
    </source>
</evidence>
<dbReference type="PANTHER" id="PTHR33969">
    <property type="entry name" value="SEGREGATION AND CONDENSATION PROTEIN A"/>
    <property type="match status" value="1"/>
</dbReference>
<dbReference type="Pfam" id="PF02616">
    <property type="entry name" value="SMC_ScpA"/>
    <property type="match status" value="1"/>
</dbReference>
<evidence type="ECO:0000256" key="1">
    <source>
        <dbReference type="ARBA" id="ARBA00044777"/>
    </source>
</evidence>
<dbReference type="EMBL" id="CADCTU010000606">
    <property type="protein sequence ID" value="CAA9336165.1"/>
    <property type="molecule type" value="Genomic_DNA"/>
</dbReference>